<evidence type="ECO:0000256" key="3">
    <source>
        <dbReference type="ARBA" id="ARBA00022960"/>
    </source>
</evidence>
<keyword evidence="9" id="KW-1185">Reference proteome</keyword>
<evidence type="ECO:0000256" key="2">
    <source>
        <dbReference type="ARBA" id="ARBA00022692"/>
    </source>
</evidence>
<dbReference type="PANTHER" id="PTHR30474:SF3">
    <property type="entry name" value="PEPTIDOGLYCAN GLYCOSYLTRANSFERASE RODA"/>
    <property type="match status" value="1"/>
</dbReference>
<comment type="caution">
    <text evidence="8">The sequence shown here is derived from an EMBL/GenBank/DDBJ whole genome shotgun (WGS) entry which is preliminary data.</text>
</comment>
<sequence>MIFTRLRRIFLLLFSLLIGFICFFQMFERTSGSIPANYALMLGVAAGLFIGLWALLEIFQPYGSQAILPSTVVLSSIGITLITRIDLHYAKAGRPTRVGLNQLIWLCLALVLCAILVVAVRDYRILRRFSYVSMVVGLALLLSPMVPGLGREIGGARIWIGFGSHTLQPGEFAKLFLAFFFAAYLFDHRDQLAVGGKKVLGLRLPRIKDLGPIIIVWLISLGVLVVQHDLGTSLMYFAMFVSMLYVATGRTGWIAIGAVFFVAGAALATVVFPHVGARVDAWLHPFSDAQYNKAFGGSGQLVRGIFGLAAGGMTGTGLGKGHPWITQLANSDFIYSSIGEELGLSGLLVVLALYLIIVASGMITAMKIKDGFGKLLASGLVFTMAFQVFTVVGGITLVIPLTGLTMPYMAAGGSSLIANYLLAILLIIISNAANKPDPEVSSDTFKYEALAVLRQHELESGDGEDREDGNRPRVSASDGRRGQPSPEESTASTQPFAVTAAPDSETRPVGRTVKGGAR</sequence>
<feature type="transmembrane region" description="Helical" evidence="7">
    <location>
        <begin position="103"/>
        <end position="120"/>
    </location>
</feature>
<evidence type="ECO:0000256" key="4">
    <source>
        <dbReference type="ARBA" id="ARBA00022989"/>
    </source>
</evidence>
<gene>
    <name evidence="8" type="ORF">V8P97_07540</name>
</gene>
<evidence type="ECO:0000256" key="1">
    <source>
        <dbReference type="ARBA" id="ARBA00004141"/>
    </source>
</evidence>
<feature type="transmembrane region" description="Helical" evidence="7">
    <location>
        <begin position="39"/>
        <end position="59"/>
    </location>
</feature>
<keyword evidence="3" id="KW-0133">Cell shape</keyword>
<dbReference type="PANTHER" id="PTHR30474">
    <property type="entry name" value="CELL CYCLE PROTEIN"/>
    <property type="match status" value="1"/>
</dbReference>
<dbReference type="RefSeq" id="WP_340470069.1">
    <property type="nucleotide sequence ID" value="NZ_JBANBB010000003.1"/>
</dbReference>
<feature type="transmembrane region" description="Helical" evidence="7">
    <location>
        <begin position="375"/>
        <end position="402"/>
    </location>
</feature>
<dbReference type="Proteomes" id="UP001373159">
    <property type="component" value="Unassembled WGS sequence"/>
</dbReference>
<feature type="transmembrane region" description="Helical" evidence="7">
    <location>
        <begin position="342"/>
        <end position="363"/>
    </location>
</feature>
<dbReference type="EMBL" id="JBANBB010000003">
    <property type="protein sequence ID" value="MEK0307310.1"/>
    <property type="molecule type" value="Genomic_DNA"/>
</dbReference>
<reference evidence="8 9" key="1">
    <citation type="submission" date="2024-02" db="EMBL/GenBank/DDBJ databases">
        <title>Bifidobacterium honeyensis sp. nov., isolated from the comb honey.</title>
        <authorList>
            <person name="Liu W."/>
            <person name="Li Y."/>
        </authorList>
    </citation>
    <scope>NUCLEOTIDE SEQUENCE [LARGE SCALE GENOMIC DNA]</scope>
    <source>
        <strain evidence="8 9">IMAU50988</strain>
    </source>
</reference>
<organism evidence="8 9">
    <name type="scientific">Bifidobacterium favimelis</name>
    <dbReference type="NCBI Taxonomy" id="3122979"/>
    <lineage>
        <taxon>Bacteria</taxon>
        <taxon>Bacillati</taxon>
        <taxon>Actinomycetota</taxon>
        <taxon>Actinomycetes</taxon>
        <taxon>Bifidobacteriales</taxon>
        <taxon>Bifidobacteriaceae</taxon>
        <taxon>Bifidobacterium</taxon>
    </lineage>
</organism>
<dbReference type="InterPro" id="IPR001182">
    <property type="entry name" value="FtsW/RodA"/>
</dbReference>
<proteinExistence type="predicted"/>
<feature type="transmembrane region" description="Helical" evidence="7">
    <location>
        <begin position="166"/>
        <end position="186"/>
    </location>
</feature>
<keyword evidence="2 7" id="KW-0812">Transmembrane</keyword>
<feature type="transmembrane region" description="Helical" evidence="7">
    <location>
        <begin position="207"/>
        <end position="224"/>
    </location>
</feature>
<dbReference type="Pfam" id="PF01098">
    <property type="entry name" value="FTSW_RODA_SPOVE"/>
    <property type="match status" value="1"/>
</dbReference>
<keyword evidence="5 7" id="KW-0472">Membrane</keyword>
<comment type="subcellular location">
    <subcellularLocation>
        <location evidence="1">Membrane</location>
        <topology evidence="1">Multi-pass membrane protein</topology>
    </subcellularLocation>
</comment>
<feature type="transmembrane region" description="Helical" evidence="7">
    <location>
        <begin position="230"/>
        <end position="247"/>
    </location>
</feature>
<feature type="transmembrane region" description="Helical" evidence="7">
    <location>
        <begin position="254"/>
        <end position="275"/>
    </location>
</feature>
<protein>
    <submittedName>
        <fullName evidence="8">FtsW/RodA/SpoVE family cell cycle protein</fullName>
    </submittedName>
</protein>
<feature type="transmembrane region" description="Helical" evidence="7">
    <location>
        <begin position="66"/>
        <end position="83"/>
    </location>
</feature>
<keyword evidence="4 7" id="KW-1133">Transmembrane helix</keyword>
<evidence type="ECO:0000313" key="8">
    <source>
        <dbReference type="EMBL" id="MEK0307310.1"/>
    </source>
</evidence>
<evidence type="ECO:0000256" key="7">
    <source>
        <dbReference type="SAM" id="Phobius"/>
    </source>
</evidence>
<feature type="transmembrane region" description="Helical" evidence="7">
    <location>
        <begin position="129"/>
        <end position="146"/>
    </location>
</feature>
<feature type="transmembrane region" description="Helical" evidence="7">
    <location>
        <begin position="9"/>
        <end position="27"/>
    </location>
</feature>
<name>A0ABU8ZQK1_9BIFI</name>
<feature type="transmembrane region" description="Helical" evidence="7">
    <location>
        <begin position="408"/>
        <end position="429"/>
    </location>
</feature>
<evidence type="ECO:0000256" key="5">
    <source>
        <dbReference type="ARBA" id="ARBA00023136"/>
    </source>
</evidence>
<feature type="compositionally biased region" description="Polar residues" evidence="6">
    <location>
        <begin position="486"/>
        <end position="496"/>
    </location>
</feature>
<evidence type="ECO:0000256" key="6">
    <source>
        <dbReference type="SAM" id="MobiDB-lite"/>
    </source>
</evidence>
<feature type="region of interest" description="Disordered" evidence="6">
    <location>
        <begin position="458"/>
        <end position="518"/>
    </location>
</feature>
<evidence type="ECO:0000313" key="9">
    <source>
        <dbReference type="Proteomes" id="UP001373159"/>
    </source>
</evidence>
<accession>A0ABU8ZQK1</accession>